<keyword evidence="5 9" id="KW-0472">Membrane</keyword>
<evidence type="ECO:0000256" key="7">
    <source>
        <dbReference type="ARBA" id="ARBA00023224"/>
    </source>
</evidence>
<dbReference type="OrthoDB" id="6234217at2759"/>
<dbReference type="PANTHER" id="PTHR45695:SF22">
    <property type="entry name" value="G-PROTEIN COUPLED RECEPTORS FAMILY 1 PROFILE DOMAIN-CONTAINING PROTEIN"/>
    <property type="match status" value="1"/>
</dbReference>
<comment type="subcellular location">
    <subcellularLocation>
        <location evidence="1">Membrane</location>
        <topology evidence="1">Multi-pass membrane protein</topology>
    </subcellularLocation>
</comment>
<evidence type="ECO:0000256" key="8">
    <source>
        <dbReference type="SAM" id="MobiDB-lite"/>
    </source>
</evidence>
<feature type="transmembrane region" description="Helical" evidence="9">
    <location>
        <begin position="52"/>
        <end position="73"/>
    </location>
</feature>
<dbReference type="EMBL" id="SJOL01000802">
    <property type="protein sequence ID" value="TGZ75355.1"/>
    <property type="molecule type" value="Genomic_DNA"/>
</dbReference>
<keyword evidence="12" id="KW-1185">Reference proteome</keyword>
<keyword evidence="4" id="KW-0297">G-protein coupled receptor</keyword>
<protein>
    <recommendedName>
        <fullName evidence="10">G-protein coupled receptors family 1 profile domain-containing protein</fullName>
    </recommendedName>
</protein>
<dbReference type="Gene3D" id="1.20.1070.10">
    <property type="entry name" value="Rhodopsin 7-helix transmembrane proteins"/>
    <property type="match status" value="1"/>
</dbReference>
<feature type="transmembrane region" description="Helical" evidence="9">
    <location>
        <begin position="345"/>
        <end position="366"/>
    </location>
</feature>
<accession>A0A4S2MFH2</accession>
<gene>
    <name evidence="11" type="ORF">CRM22_000450</name>
</gene>
<feature type="transmembrane region" description="Helical" evidence="9">
    <location>
        <begin position="313"/>
        <end position="333"/>
    </location>
</feature>
<dbReference type="Proteomes" id="UP000308267">
    <property type="component" value="Unassembled WGS sequence"/>
</dbReference>
<dbReference type="GO" id="GO:0005886">
    <property type="term" value="C:plasma membrane"/>
    <property type="evidence" value="ECO:0007669"/>
    <property type="project" value="TreeGrafter"/>
</dbReference>
<organism evidence="11 12">
    <name type="scientific">Opisthorchis felineus</name>
    <dbReference type="NCBI Taxonomy" id="147828"/>
    <lineage>
        <taxon>Eukaryota</taxon>
        <taxon>Metazoa</taxon>
        <taxon>Spiralia</taxon>
        <taxon>Lophotrochozoa</taxon>
        <taxon>Platyhelminthes</taxon>
        <taxon>Trematoda</taxon>
        <taxon>Digenea</taxon>
        <taxon>Opisthorchiida</taxon>
        <taxon>Opisthorchiata</taxon>
        <taxon>Opisthorchiidae</taxon>
        <taxon>Opisthorchis</taxon>
    </lineage>
</organism>
<keyword evidence="2 9" id="KW-0812">Transmembrane</keyword>
<dbReference type="PRINTS" id="PR00237">
    <property type="entry name" value="GPCRRHODOPSN"/>
</dbReference>
<reference evidence="11 12" key="1">
    <citation type="journal article" date="2019" name="BMC Genomics">
        <title>New insights from Opisthorchis felineus genome: update on genomics of the epidemiologically important liver flukes.</title>
        <authorList>
            <person name="Ershov N.I."/>
            <person name="Mordvinov V.A."/>
            <person name="Prokhortchouk E.B."/>
            <person name="Pakharukova M.Y."/>
            <person name="Gunbin K.V."/>
            <person name="Ustyantsev K."/>
            <person name="Genaev M.A."/>
            <person name="Blinov A.G."/>
            <person name="Mazur A."/>
            <person name="Boulygina E."/>
            <person name="Tsygankova S."/>
            <person name="Khrameeva E."/>
            <person name="Chekanov N."/>
            <person name="Fan G."/>
            <person name="Xiao A."/>
            <person name="Zhang H."/>
            <person name="Xu X."/>
            <person name="Yang H."/>
            <person name="Solovyev V."/>
            <person name="Lee S.M."/>
            <person name="Liu X."/>
            <person name="Afonnikov D.A."/>
            <person name="Skryabin K.G."/>
        </authorList>
    </citation>
    <scope>NUCLEOTIDE SEQUENCE [LARGE SCALE GENOMIC DNA]</scope>
    <source>
        <strain evidence="11">AK-0245</strain>
        <tissue evidence="11">Whole organism</tissue>
    </source>
</reference>
<evidence type="ECO:0000256" key="3">
    <source>
        <dbReference type="ARBA" id="ARBA00022989"/>
    </source>
</evidence>
<feature type="transmembrane region" description="Helical" evidence="9">
    <location>
        <begin position="20"/>
        <end position="40"/>
    </location>
</feature>
<name>A0A4S2MFH2_OPIFE</name>
<feature type="domain" description="G-protein coupled receptors family 1 profile" evidence="10">
    <location>
        <begin position="32"/>
        <end position="363"/>
    </location>
</feature>
<evidence type="ECO:0000256" key="2">
    <source>
        <dbReference type="ARBA" id="ARBA00022692"/>
    </source>
</evidence>
<dbReference type="STRING" id="147828.A0A4S2MFH2"/>
<keyword evidence="6" id="KW-0675">Receptor</keyword>
<dbReference type="AlphaFoldDB" id="A0A4S2MFH2"/>
<evidence type="ECO:0000256" key="9">
    <source>
        <dbReference type="SAM" id="Phobius"/>
    </source>
</evidence>
<dbReference type="GO" id="GO:0004930">
    <property type="term" value="F:G protein-coupled receptor activity"/>
    <property type="evidence" value="ECO:0007669"/>
    <property type="project" value="UniProtKB-KW"/>
</dbReference>
<keyword evidence="7" id="KW-0807">Transducer</keyword>
<feature type="region of interest" description="Disordered" evidence="8">
    <location>
        <begin position="217"/>
        <end position="256"/>
    </location>
</feature>
<evidence type="ECO:0000256" key="5">
    <source>
        <dbReference type="ARBA" id="ARBA00023136"/>
    </source>
</evidence>
<evidence type="ECO:0000313" key="11">
    <source>
        <dbReference type="EMBL" id="TGZ75355.1"/>
    </source>
</evidence>
<sequence>MTNHGYAYLYKNLTDYFLKWYIPAVLVSGFVGTAFCFLFLFRSKMFPRNMRVWLICICVGDFLVLVLEGIWIFCKVWYKYDYRDVNTVICKFHISAANYCLYWSAYVQCIMSMQRCYAILNPLGVKANHLSLRNLLICLLVVSLLLVLPILPYLVNWEVINGDCDPKNQNIYQLTTIFDFTIWGLIPLIIMTTSTVIIWKNLSQRRNCFDAQGKYLSSPTCGQTTPNSSKNSEFRPEKSPRNVKVLHPSSSDSSLKHLETGLSRQRYVSIPNTRIQPVQRELRKVCQEGQQPKRRSSSETHNHVTRILICMNFVYITSVYPLIIYFLFLNFVIHKLDKDIHRFCYYLFRSLCFLNACTNWIFYCVAGTKFRRQARRLLIIVCSQRLWKCCKINQTNKNTDSLSVTTNSRLQHAQLIRQAVSDSRFNVRTPEPQDSTEGAVPV</sequence>
<feature type="compositionally biased region" description="Polar residues" evidence="8">
    <location>
        <begin position="217"/>
        <end position="231"/>
    </location>
</feature>
<dbReference type="InterPro" id="IPR000276">
    <property type="entry name" value="GPCR_Rhodpsn"/>
</dbReference>
<dbReference type="PROSITE" id="PS50262">
    <property type="entry name" value="G_PROTEIN_RECEP_F1_2"/>
    <property type="match status" value="1"/>
</dbReference>
<evidence type="ECO:0000256" key="1">
    <source>
        <dbReference type="ARBA" id="ARBA00004141"/>
    </source>
</evidence>
<dbReference type="Pfam" id="PF00001">
    <property type="entry name" value="7tm_1"/>
    <property type="match status" value="1"/>
</dbReference>
<evidence type="ECO:0000256" key="4">
    <source>
        <dbReference type="ARBA" id="ARBA00023040"/>
    </source>
</evidence>
<comment type="caution">
    <text evidence="11">The sequence shown here is derived from an EMBL/GenBank/DDBJ whole genome shotgun (WGS) entry which is preliminary data.</text>
</comment>
<dbReference type="PANTHER" id="PTHR45695">
    <property type="entry name" value="LEUCOKININ RECEPTOR-RELATED"/>
    <property type="match status" value="1"/>
</dbReference>
<proteinExistence type="predicted"/>
<evidence type="ECO:0000313" key="12">
    <source>
        <dbReference type="Proteomes" id="UP000308267"/>
    </source>
</evidence>
<evidence type="ECO:0000256" key="6">
    <source>
        <dbReference type="ARBA" id="ARBA00023170"/>
    </source>
</evidence>
<keyword evidence="3 9" id="KW-1133">Transmembrane helix</keyword>
<dbReference type="SUPFAM" id="SSF81321">
    <property type="entry name" value="Family A G protein-coupled receptor-like"/>
    <property type="match status" value="1"/>
</dbReference>
<evidence type="ECO:0000259" key="10">
    <source>
        <dbReference type="PROSITE" id="PS50262"/>
    </source>
</evidence>
<dbReference type="InterPro" id="IPR017452">
    <property type="entry name" value="GPCR_Rhodpsn_7TM"/>
</dbReference>
<feature type="transmembrane region" description="Helical" evidence="9">
    <location>
        <begin position="171"/>
        <end position="199"/>
    </location>
</feature>
<feature type="transmembrane region" description="Helical" evidence="9">
    <location>
        <begin position="132"/>
        <end position="151"/>
    </location>
</feature>